<dbReference type="AlphaFoldDB" id="X0S2S9"/>
<dbReference type="PIRSF" id="PIRSF006655">
    <property type="entry name" value="DHQ_synth"/>
    <property type="match status" value="1"/>
</dbReference>
<keyword evidence="1" id="KW-0028">Amino-acid biosynthesis</keyword>
<feature type="domain" description="3-dehydroquinate synthase C-terminal" evidence="4">
    <location>
        <begin position="157"/>
        <end position="331"/>
    </location>
</feature>
<evidence type="ECO:0008006" key="6">
    <source>
        <dbReference type="Google" id="ProtNLM"/>
    </source>
</evidence>
<dbReference type="PANTHER" id="PTHR33563:SF1">
    <property type="entry name" value="3-DEHYDROQUINATE SYNTHASE"/>
    <property type="match status" value="1"/>
</dbReference>
<evidence type="ECO:0000256" key="1">
    <source>
        <dbReference type="ARBA" id="ARBA00022605"/>
    </source>
</evidence>
<gene>
    <name evidence="5" type="ORF">S01H1_07629</name>
</gene>
<dbReference type="InterPro" id="IPR056179">
    <property type="entry name" value="DHQS_C"/>
</dbReference>
<name>X0S2S9_9ZZZZ</name>
<dbReference type="HAMAP" id="MF_01244">
    <property type="entry name" value="Arch_DHQ_synthase"/>
    <property type="match status" value="1"/>
</dbReference>
<dbReference type="GO" id="GO:0016491">
    <property type="term" value="F:oxidoreductase activity"/>
    <property type="evidence" value="ECO:0007669"/>
    <property type="project" value="InterPro"/>
</dbReference>
<dbReference type="GO" id="GO:0009073">
    <property type="term" value="P:aromatic amino acid family biosynthetic process"/>
    <property type="evidence" value="ECO:0007669"/>
    <property type="project" value="UniProtKB-KW"/>
</dbReference>
<dbReference type="Pfam" id="PF26558">
    <property type="entry name" value="DHQS_2nd"/>
    <property type="match status" value="1"/>
</dbReference>
<dbReference type="PANTHER" id="PTHR33563">
    <property type="match status" value="1"/>
</dbReference>
<comment type="caution">
    <text evidence="5">The sequence shown here is derived from an EMBL/GenBank/DDBJ whole genome shotgun (WGS) entry which is preliminary data.</text>
</comment>
<dbReference type="NCBIfam" id="NF002627">
    <property type="entry name" value="PRK02290.1-5"/>
    <property type="match status" value="1"/>
</dbReference>
<dbReference type="GO" id="GO:0003856">
    <property type="term" value="F:3-dehydroquinate synthase activity"/>
    <property type="evidence" value="ECO:0007669"/>
    <property type="project" value="InterPro"/>
</dbReference>
<dbReference type="GO" id="GO:0008652">
    <property type="term" value="P:amino acid biosynthetic process"/>
    <property type="evidence" value="ECO:0007669"/>
    <property type="project" value="UniProtKB-KW"/>
</dbReference>
<evidence type="ECO:0000313" key="5">
    <source>
        <dbReference type="EMBL" id="GAF70252.1"/>
    </source>
</evidence>
<keyword evidence="2" id="KW-0057">Aromatic amino acid biosynthesis</keyword>
<dbReference type="InterPro" id="IPR002812">
    <property type="entry name" value="DHQS"/>
</dbReference>
<organism evidence="5">
    <name type="scientific">marine sediment metagenome</name>
    <dbReference type="NCBI Taxonomy" id="412755"/>
    <lineage>
        <taxon>unclassified sequences</taxon>
        <taxon>metagenomes</taxon>
        <taxon>ecological metagenomes</taxon>
    </lineage>
</organism>
<evidence type="ECO:0000259" key="3">
    <source>
        <dbReference type="Pfam" id="PF01959"/>
    </source>
</evidence>
<protein>
    <recommendedName>
        <fullName evidence="6">3-dehydroquinate synthase II</fullName>
    </recommendedName>
</protein>
<evidence type="ECO:0000259" key="4">
    <source>
        <dbReference type="Pfam" id="PF26558"/>
    </source>
</evidence>
<dbReference type="InterPro" id="IPR030960">
    <property type="entry name" value="DHQS/DOIS_N"/>
</dbReference>
<accession>X0S2S9</accession>
<evidence type="ECO:0000256" key="2">
    <source>
        <dbReference type="ARBA" id="ARBA00023141"/>
    </source>
</evidence>
<sequence length="331" mass="35794">MKKLWVNADPYNKEVVITALESGAEAVVLPDGKSPTVREFGKIKTVEAKGDIKPGVDVEFVDIAGKADEDKAAAVPESKIVVLRMLDWTIIPIENLLAKRGKNIMVQAENSKQAKLMVEILEKGVDGVVLNTTDINEIKKAAEIIHGISEKITLVTATITSTKQLGMGDRACLDTCTQMGLGEGMLVGNTASGFFLVHSESIDNPYVASRPFRVNAGAVHAYTLAPGGKTKYLADLKAGDEVLLVDYQGKSQTAYLGRNKIEKRPMILIEAEAESEPISLVMQNAETIRLVSPEGEAISITSLKLGDKVLGHIEKAGRHFGMQVDETLIER</sequence>
<reference evidence="5" key="1">
    <citation type="journal article" date="2014" name="Front. Microbiol.">
        <title>High frequency of phylogenetically diverse reductive dehalogenase-homologous genes in deep subseafloor sedimentary metagenomes.</title>
        <authorList>
            <person name="Kawai M."/>
            <person name="Futagami T."/>
            <person name="Toyoda A."/>
            <person name="Takaki Y."/>
            <person name="Nishi S."/>
            <person name="Hori S."/>
            <person name="Arai W."/>
            <person name="Tsubouchi T."/>
            <person name="Morono Y."/>
            <person name="Uchiyama I."/>
            <person name="Ito T."/>
            <person name="Fujiyama A."/>
            <person name="Inagaki F."/>
            <person name="Takami H."/>
        </authorList>
    </citation>
    <scope>NUCLEOTIDE SEQUENCE</scope>
    <source>
        <strain evidence="5">Expedition CK06-06</strain>
    </source>
</reference>
<proteinExistence type="inferred from homology"/>
<dbReference type="Pfam" id="PF01959">
    <property type="entry name" value="DHQS"/>
    <property type="match status" value="1"/>
</dbReference>
<feature type="domain" description="3-dehydroquinate synthase N-terminal" evidence="3">
    <location>
        <begin position="1"/>
        <end position="144"/>
    </location>
</feature>
<dbReference type="EMBL" id="BARS01003926">
    <property type="protein sequence ID" value="GAF70252.1"/>
    <property type="molecule type" value="Genomic_DNA"/>
</dbReference>